<evidence type="ECO:0000313" key="2">
    <source>
        <dbReference type="Proteomes" id="UP000006810"/>
    </source>
</evidence>
<organism evidence="1 2">
    <name type="scientific">Mycoplasmopsis fermentans (strain ATCC 19989 / NBRC 14854 / NCTC 10117 / PG18)</name>
    <name type="common">Mycoplasma fermentans</name>
    <dbReference type="NCBI Taxonomy" id="496833"/>
    <lineage>
        <taxon>Bacteria</taxon>
        <taxon>Bacillati</taxon>
        <taxon>Mycoplasmatota</taxon>
        <taxon>Mycoplasmoidales</taxon>
        <taxon>Metamycoplasmataceae</taxon>
        <taxon>Mycoplasmopsis</taxon>
    </lineage>
</organism>
<dbReference type="PROSITE" id="PS51257">
    <property type="entry name" value="PROKAR_LIPOPROTEIN"/>
    <property type="match status" value="1"/>
</dbReference>
<dbReference type="HOGENOM" id="CLU_1325146_0_0_14"/>
<name>C4XDT3_MYCFP</name>
<dbReference type="PATRIC" id="fig|496833.3.peg.41"/>
<proteinExistence type="predicted"/>
<reference evidence="1 2" key="1">
    <citation type="journal article" date="2009" name="Curr. Microbiol.">
        <title>Molecular cloning and expression of a novel cholinephosphotransferase involved in glycoglycerophospholipid biosynthesis of Mycoplasma fermentans.</title>
        <authorList>
            <person name="Ishida N."/>
            <person name="Irikura D."/>
            <person name="Matsuda K."/>
            <person name="Sato S."/>
            <person name="Asano K."/>
        </authorList>
    </citation>
    <scope>NUCLEOTIDE SEQUENCE [LARGE SCALE GENOMIC DNA]</scope>
    <source>
        <strain evidence="2">ATCC 19989 / NBRC 14854 / NCTC 10117 / PG18</strain>
    </source>
</reference>
<sequence length="212" mass="24620">MKGVIMKKHKIIFALTPFTLMPLTAISCSIESSNDYENANKWSKESNKPGMKESENILINKLIKSEFKITNFYNEMILNKEFNINEVGSKITYNKNFKAFNNLDETTTNFDQNSFKTGKIVNLKKYFTWNKGVQYLPSWIQYDVQSYFNPLSSKFADYVTEDTLYLKLTLFNSCALNLKTQHIIYAFTNSNKTGRLITKDNTLELQKLTQIS</sequence>
<dbReference type="KEGG" id="mfp:MBIO_0040"/>
<dbReference type="EMBL" id="AP009608">
    <property type="protein sequence ID" value="BAH69305.1"/>
    <property type="molecule type" value="Genomic_DNA"/>
</dbReference>
<protein>
    <recommendedName>
        <fullName evidence="3">Lipoprotein</fullName>
    </recommendedName>
</protein>
<dbReference type="AlphaFoldDB" id="C4XDT3"/>
<gene>
    <name evidence="1" type="ordered locus">MBIO_0040</name>
</gene>
<evidence type="ECO:0000313" key="1">
    <source>
        <dbReference type="EMBL" id="BAH69305.1"/>
    </source>
</evidence>
<evidence type="ECO:0008006" key="3">
    <source>
        <dbReference type="Google" id="ProtNLM"/>
    </source>
</evidence>
<accession>C4XDT3</accession>
<keyword evidence="2" id="KW-1185">Reference proteome</keyword>
<dbReference type="Proteomes" id="UP000006810">
    <property type="component" value="Chromosome"/>
</dbReference>